<protein>
    <recommendedName>
        <fullName evidence="2">Ig-like domain-containing protein</fullName>
    </recommendedName>
</protein>
<dbReference type="SMART" id="SM00408">
    <property type="entry name" value="IGc2"/>
    <property type="match status" value="2"/>
</dbReference>
<dbReference type="SMART" id="SM00409">
    <property type="entry name" value="IG"/>
    <property type="match status" value="2"/>
</dbReference>
<dbReference type="GO" id="GO:0098632">
    <property type="term" value="F:cell-cell adhesion mediator activity"/>
    <property type="evidence" value="ECO:0007669"/>
    <property type="project" value="TreeGrafter"/>
</dbReference>
<dbReference type="InterPro" id="IPR013783">
    <property type="entry name" value="Ig-like_fold"/>
</dbReference>
<evidence type="ECO:0000313" key="3">
    <source>
        <dbReference type="EMBL" id="SVA68685.1"/>
    </source>
</evidence>
<keyword evidence="1" id="KW-0393">Immunoglobulin domain</keyword>
<feature type="domain" description="Ig-like" evidence="2">
    <location>
        <begin position="154"/>
        <end position="252"/>
    </location>
</feature>
<dbReference type="InterPro" id="IPR003599">
    <property type="entry name" value="Ig_sub"/>
</dbReference>
<dbReference type="EMBL" id="UINC01016509">
    <property type="protein sequence ID" value="SVA68685.1"/>
    <property type="molecule type" value="Genomic_DNA"/>
</dbReference>
<dbReference type="GO" id="GO:0030424">
    <property type="term" value="C:axon"/>
    <property type="evidence" value="ECO:0007669"/>
    <property type="project" value="TreeGrafter"/>
</dbReference>
<dbReference type="GO" id="GO:0070593">
    <property type="term" value="P:dendrite self-avoidance"/>
    <property type="evidence" value="ECO:0007669"/>
    <property type="project" value="TreeGrafter"/>
</dbReference>
<name>A0A381XVF4_9ZZZZ</name>
<organism evidence="3">
    <name type="scientific">marine metagenome</name>
    <dbReference type="NCBI Taxonomy" id="408172"/>
    <lineage>
        <taxon>unclassified sequences</taxon>
        <taxon>metagenomes</taxon>
        <taxon>ecological metagenomes</taxon>
    </lineage>
</organism>
<dbReference type="Pfam" id="PF07679">
    <property type="entry name" value="I-set"/>
    <property type="match status" value="1"/>
</dbReference>
<dbReference type="GO" id="GO:0005886">
    <property type="term" value="C:plasma membrane"/>
    <property type="evidence" value="ECO:0007669"/>
    <property type="project" value="TreeGrafter"/>
</dbReference>
<gene>
    <name evidence="3" type="ORF">METZ01_LOCUS121539</name>
</gene>
<sequence length="421" mass="46307">SYQTSGRVVSSPAIGPDGVVYVGSEDHKLYAFKNKPGSEQSGPAISSWPMFGKNSQRLPGLIEEDNKTAPHIVFQPQSQTRPLGQRVALIAEIHGQGPFQYQWYKDGAPIAGETQPLLSINQASDNDSGDYFVNIENPFGLTRSFPITLTITKPQPAQIVLNPKPLKAEYGQTVQLKVTARGSGTVTFEWLKDGNILDLAQDGVEILNDYSPLEGHYSILTLNSLQTNDEGLYSVVASNQYGTMESAVAKLSVGPSQLFKFSTMSIEDDGYLRIEVVGPVNHDVNIQVSSDFLQWKDMLTIPLNKPLPPADDSSGRPDLGLAELRLPVLPVGEDLEQKKVEIAVRLSKLAIAKWISDEQGIEVDPNSLEVELIFILSRDDTKAQQMEQGYPLNPNHPEVLKRLEKGRFFRCRLVEASAPAP</sequence>
<dbReference type="PANTHER" id="PTHR10075">
    <property type="entry name" value="BASIGIN RELATED"/>
    <property type="match status" value="1"/>
</dbReference>
<reference evidence="3" key="1">
    <citation type="submission" date="2018-05" db="EMBL/GenBank/DDBJ databases">
        <authorList>
            <person name="Lanie J.A."/>
            <person name="Ng W.-L."/>
            <person name="Kazmierczak K.M."/>
            <person name="Andrzejewski T.M."/>
            <person name="Davidsen T.M."/>
            <person name="Wayne K.J."/>
            <person name="Tettelin H."/>
            <person name="Glass J.I."/>
            <person name="Rusch D."/>
            <person name="Podicherti R."/>
            <person name="Tsui H.-C.T."/>
            <person name="Winkler M.E."/>
        </authorList>
    </citation>
    <scope>NUCLEOTIDE SEQUENCE</scope>
</reference>
<dbReference type="Gene3D" id="2.60.40.10">
    <property type="entry name" value="Immunoglobulins"/>
    <property type="match status" value="2"/>
</dbReference>
<dbReference type="PANTHER" id="PTHR10075:SF14">
    <property type="entry name" value="CELL ADHESION MOLECULE DSCAM2-RELATED"/>
    <property type="match status" value="1"/>
</dbReference>
<dbReference type="AlphaFoldDB" id="A0A381XVF4"/>
<dbReference type="SUPFAM" id="SSF48726">
    <property type="entry name" value="Immunoglobulin"/>
    <property type="match status" value="2"/>
</dbReference>
<accession>A0A381XVF4</accession>
<evidence type="ECO:0000259" key="2">
    <source>
        <dbReference type="PROSITE" id="PS50835"/>
    </source>
</evidence>
<dbReference type="Gene3D" id="2.40.10.480">
    <property type="match status" value="1"/>
</dbReference>
<evidence type="ECO:0000256" key="1">
    <source>
        <dbReference type="ARBA" id="ARBA00023319"/>
    </source>
</evidence>
<dbReference type="InterPro" id="IPR007110">
    <property type="entry name" value="Ig-like_dom"/>
</dbReference>
<feature type="domain" description="Ig-like" evidence="2">
    <location>
        <begin position="70"/>
        <end position="152"/>
    </location>
</feature>
<dbReference type="InterPro" id="IPR036179">
    <property type="entry name" value="Ig-like_dom_sf"/>
</dbReference>
<feature type="non-terminal residue" evidence="3">
    <location>
        <position position="1"/>
    </location>
</feature>
<dbReference type="GO" id="GO:0007156">
    <property type="term" value="P:homophilic cell adhesion via plasma membrane adhesion molecules"/>
    <property type="evidence" value="ECO:0007669"/>
    <property type="project" value="TreeGrafter"/>
</dbReference>
<dbReference type="InterPro" id="IPR003598">
    <property type="entry name" value="Ig_sub2"/>
</dbReference>
<dbReference type="InterPro" id="IPR013098">
    <property type="entry name" value="Ig_I-set"/>
</dbReference>
<dbReference type="Pfam" id="PF13927">
    <property type="entry name" value="Ig_3"/>
    <property type="match status" value="1"/>
</dbReference>
<proteinExistence type="predicted"/>
<dbReference type="GO" id="GO:0007411">
    <property type="term" value="P:axon guidance"/>
    <property type="evidence" value="ECO:0007669"/>
    <property type="project" value="TreeGrafter"/>
</dbReference>
<dbReference type="PROSITE" id="PS50835">
    <property type="entry name" value="IG_LIKE"/>
    <property type="match status" value="2"/>
</dbReference>